<comment type="caution">
    <text evidence="1">The sequence shown here is derived from an EMBL/GenBank/DDBJ whole genome shotgun (WGS) entry which is preliminary data.</text>
</comment>
<dbReference type="Proteomes" id="UP000299102">
    <property type="component" value="Unassembled WGS sequence"/>
</dbReference>
<sequence length="103" mass="12003">MFAEIITKDYCTRWMLALPENIFRTCPRQFYRIWRGQISVPGIGSSRLDCGDEDPYPSHLFPRTSITQTRKVQFGTLNVCGGMNDENDDVSELMKNRRLDFYA</sequence>
<reference evidence="1 2" key="1">
    <citation type="journal article" date="2019" name="Commun. Biol.">
        <title>The bagworm genome reveals a unique fibroin gene that provides high tensile strength.</title>
        <authorList>
            <person name="Kono N."/>
            <person name="Nakamura H."/>
            <person name="Ohtoshi R."/>
            <person name="Tomita M."/>
            <person name="Numata K."/>
            <person name="Arakawa K."/>
        </authorList>
    </citation>
    <scope>NUCLEOTIDE SEQUENCE [LARGE SCALE GENOMIC DNA]</scope>
</reference>
<accession>A0A4C1W7J6</accession>
<dbReference type="OrthoDB" id="193499at2759"/>
<proteinExistence type="predicted"/>
<keyword evidence="2" id="KW-1185">Reference proteome</keyword>
<dbReference type="AlphaFoldDB" id="A0A4C1W7J6"/>
<dbReference type="EMBL" id="BGZK01000476">
    <property type="protein sequence ID" value="GBP46077.1"/>
    <property type="molecule type" value="Genomic_DNA"/>
</dbReference>
<evidence type="ECO:0000313" key="1">
    <source>
        <dbReference type="EMBL" id="GBP46077.1"/>
    </source>
</evidence>
<protein>
    <submittedName>
        <fullName evidence="1">Uncharacterized protein</fullName>
    </submittedName>
</protein>
<name>A0A4C1W7J6_EUMVA</name>
<organism evidence="1 2">
    <name type="scientific">Eumeta variegata</name>
    <name type="common">Bagworm moth</name>
    <name type="synonym">Eumeta japonica</name>
    <dbReference type="NCBI Taxonomy" id="151549"/>
    <lineage>
        <taxon>Eukaryota</taxon>
        <taxon>Metazoa</taxon>
        <taxon>Ecdysozoa</taxon>
        <taxon>Arthropoda</taxon>
        <taxon>Hexapoda</taxon>
        <taxon>Insecta</taxon>
        <taxon>Pterygota</taxon>
        <taxon>Neoptera</taxon>
        <taxon>Endopterygota</taxon>
        <taxon>Lepidoptera</taxon>
        <taxon>Glossata</taxon>
        <taxon>Ditrysia</taxon>
        <taxon>Tineoidea</taxon>
        <taxon>Psychidae</taxon>
        <taxon>Oiketicinae</taxon>
        <taxon>Eumeta</taxon>
    </lineage>
</organism>
<evidence type="ECO:0000313" key="2">
    <source>
        <dbReference type="Proteomes" id="UP000299102"/>
    </source>
</evidence>
<gene>
    <name evidence="1" type="ORF">EVAR_41430_1</name>
</gene>